<dbReference type="AlphaFoldDB" id="A0A0E9S354"/>
<name>A0A0E9S354_ANGAN</name>
<sequence length="46" mass="4944">MRSVVYDGLVRVLSFSFTATVAHAHCVTIQLGRAYFSPGLSDSDAP</sequence>
<protein>
    <submittedName>
        <fullName evidence="1">Uncharacterized protein</fullName>
    </submittedName>
</protein>
<reference evidence="1" key="1">
    <citation type="submission" date="2014-11" db="EMBL/GenBank/DDBJ databases">
        <authorList>
            <person name="Amaro Gonzalez C."/>
        </authorList>
    </citation>
    <scope>NUCLEOTIDE SEQUENCE</scope>
</reference>
<proteinExistence type="predicted"/>
<reference evidence="1" key="2">
    <citation type="journal article" date="2015" name="Fish Shellfish Immunol.">
        <title>Early steps in the European eel (Anguilla anguilla)-Vibrio vulnificus interaction in the gills: Role of the RtxA13 toxin.</title>
        <authorList>
            <person name="Callol A."/>
            <person name="Pajuelo D."/>
            <person name="Ebbesson L."/>
            <person name="Teles M."/>
            <person name="MacKenzie S."/>
            <person name="Amaro C."/>
        </authorList>
    </citation>
    <scope>NUCLEOTIDE SEQUENCE</scope>
</reference>
<evidence type="ECO:0000313" key="1">
    <source>
        <dbReference type="EMBL" id="JAH34948.1"/>
    </source>
</evidence>
<organism evidence="1">
    <name type="scientific">Anguilla anguilla</name>
    <name type="common">European freshwater eel</name>
    <name type="synonym">Muraena anguilla</name>
    <dbReference type="NCBI Taxonomy" id="7936"/>
    <lineage>
        <taxon>Eukaryota</taxon>
        <taxon>Metazoa</taxon>
        <taxon>Chordata</taxon>
        <taxon>Craniata</taxon>
        <taxon>Vertebrata</taxon>
        <taxon>Euteleostomi</taxon>
        <taxon>Actinopterygii</taxon>
        <taxon>Neopterygii</taxon>
        <taxon>Teleostei</taxon>
        <taxon>Anguilliformes</taxon>
        <taxon>Anguillidae</taxon>
        <taxon>Anguilla</taxon>
    </lineage>
</organism>
<accession>A0A0E9S354</accession>
<dbReference type="EMBL" id="GBXM01073629">
    <property type="protein sequence ID" value="JAH34948.1"/>
    <property type="molecule type" value="Transcribed_RNA"/>
</dbReference>